<dbReference type="RefSeq" id="WP_259427915.1">
    <property type="nucleotide sequence ID" value="NZ_JANWTC010000006.1"/>
</dbReference>
<gene>
    <name evidence="1" type="ORF">NYP18_09245</name>
</gene>
<comment type="caution">
    <text evidence="1">The sequence shown here is derived from an EMBL/GenBank/DDBJ whole genome shotgun (WGS) entry which is preliminary data.</text>
</comment>
<accession>A0ABT2FXU7</accession>
<evidence type="ECO:0000313" key="1">
    <source>
        <dbReference type="EMBL" id="MCS5479844.1"/>
    </source>
</evidence>
<dbReference type="Proteomes" id="UP001205965">
    <property type="component" value="Unassembled WGS sequence"/>
</dbReference>
<sequence>MKLIRIETIPENTGLRALTLWNEKGEVTFGELPSGIAPSLTEIGGIYIRRIRERITMTIRGAITTSGTPQILIPNGFRVGGAPYPIVGITLPRSPYAASARIGSSTIYISGIPTGFDLSGPSLSYGVTIPWETTSPMPHPDTYPGLPA</sequence>
<reference evidence="1 2" key="1">
    <citation type="submission" date="2022-08" db="EMBL/GenBank/DDBJ databases">
        <title>YIM 101645 draft genome.</title>
        <authorList>
            <person name="Chen X."/>
        </authorList>
    </citation>
    <scope>NUCLEOTIDE SEQUENCE [LARGE SCALE GENOMIC DNA]</scope>
    <source>
        <strain evidence="1 2">YIM 101645</strain>
    </source>
</reference>
<protein>
    <submittedName>
        <fullName evidence="1">Uncharacterized protein</fullName>
    </submittedName>
</protein>
<keyword evidence="2" id="KW-1185">Reference proteome</keyword>
<evidence type="ECO:0000313" key="2">
    <source>
        <dbReference type="Proteomes" id="UP001205965"/>
    </source>
</evidence>
<organism evidence="1 2">
    <name type="scientific">Corynebacterium lemuris</name>
    <dbReference type="NCBI Taxonomy" id="1859292"/>
    <lineage>
        <taxon>Bacteria</taxon>
        <taxon>Bacillati</taxon>
        <taxon>Actinomycetota</taxon>
        <taxon>Actinomycetes</taxon>
        <taxon>Mycobacteriales</taxon>
        <taxon>Corynebacteriaceae</taxon>
        <taxon>Corynebacterium</taxon>
    </lineage>
</organism>
<dbReference type="EMBL" id="JANWTC010000006">
    <property type="protein sequence ID" value="MCS5479844.1"/>
    <property type="molecule type" value="Genomic_DNA"/>
</dbReference>
<name>A0ABT2FXU7_9CORY</name>
<proteinExistence type="predicted"/>